<comment type="cofactor">
    <cofactor evidence="1">
        <name>Mg(2+)</name>
        <dbReference type="ChEBI" id="CHEBI:18420"/>
    </cofactor>
</comment>
<dbReference type="SMART" id="SM01230">
    <property type="entry name" value="Gln-synt_C"/>
    <property type="match status" value="1"/>
</dbReference>
<dbReference type="PROSITE" id="PS51987">
    <property type="entry name" value="GS_CATALYTIC"/>
    <property type="match status" value="1"/>
</dbReference>
<dbReference type="RefSeq" id="WP_115937155.1">
    <property type="nucleotide sequence ID" value="NZ_QRDW01000005.1"/>
</dbReference>
<evidence type="ECO:0000313" key="7">
    <source>
        <dbReference type="Proteomes" id="UP000256845"/>
    </source>
</evidence>
<comment type="caution">
    <text evidence="6">The sequence shown here is derived from an EMBL/GenBank/DDBJ whole genome shotgun (WGS) entry which is preliminary data.</text>
</comment>
<evidence type="ECO:0000313" key="6">
    <source>
        <dbReference type="EMBL" id="RED49924.1"/>
    </source>
</evidence>
<keyword evidence="7" id="KW-1185">Reference proteome</keyword>
<sequence>MSILSDWLAEHNSEEVECLVPDITGIARGKIVPSKKFLSGIEEKGLRLPEVVFIQTVTGDFVDVSSTVEETNTDILMVPDETTMRVVPWYDYPAAQVICDAEYMNGDPVDIAPRSLLKKILAMYDEKGWKPVVAPELEFYLIDKNLNPDHALEAPFGVNGRREYGRQAYGIDAANEFDPVVEDIYDFCERAHVDIDTMIHEAGSAQMEFNFNHGDALELADQVFLVKRIVRQAALKNGMYATFMAKPHADEPGSAMHIHQSIVDKQTGENIFATKAGRPSKFMMNYIGGLQRYISPCMPLFGANINSYRRISPYTDAPINTHWGYDNRTVGLRVPRSDAKALRVENRVPGVDCNPYLAMAGTLACGYLGMMEKRKPTKPIDGDAYRLAFNLPRHQSDALYKMNHCKPLKQILGERFCKNLTDVKNEEFDLFQKVISSWERQHLLLNV</sequence>
<dbReference type="SUPFAM" id="SSF55931">
    <property type="entry name" value="Glutamine synthetase/guanido kinase"/>
    <property type="match status" value="1"/>
</dbReference>
<proteinExistence type="inferred from homology"/>
<dbReference type="PANTHER" id="PTHR43785">
    <property type="entry name" value="GAMMA-GLUTAMYLPUTRESCINE SYNTHETASE"/>
    <property type="match status" value="1"/>
</dbReference>
<dbReference type="InterPro" id="IPR014746">
    <property type="entry name" value="Gln_synth/guanido_kin_cat_dom"/>
</dbReference>
<dbReference type="Pfam" id="PF00120">
    <property type="entry name" value="Gln-synt_C"/>
    <property type="match status" value="1"/>
</dbReference>
<keyword evidence="2" id="KW-0436">Ligase</keyword>
<dbReference type="OrthoDB" id="9807095at2"/>
<dbReference type="GO" id="GO:0006542">
    <property type="term" value="P:glutamine biosynthetic process"/>
    <property type="evidence" value="ECO:0007669"/>
    <property type="project" value="InterPro"/>
</dbReference>
<evidence type="ECO:0000256" key="2">
    <source>
        <dbReference type="ARBA" id="ARBA00022598"/>
    </source>
</evidence>
<dbReference type="PANTHER" id="PTHR43785:SF3">
    <property type="entry name" value="GS CATALYTIC DOMAIN-CONTAINING PROTEIN"/>
    <property type="match status" value="1"/>
</dbReference>
<dbReference type="Gene3D" id="3.10.20.70">
    <property type="entry name" value="Glutamine synthetase, N-terminal domain"/>
    <property type="match status" value="1"/>
</dbReference>
<name>A0A3D9HKD0_9PROT</name>
<dbReference type="GO" id="GO:0004356">
    <property type="term" value="F:glutamine synthetase activity"/>
    <property type="evidence" value="ECO:0007669"/>
    <property type="project" value="InterPro"/>
</dbReference>
<protein>
    <submittedName>
        <fullName evidence="6">L-glutamine synthetase</fullName>
    </submittedName>
</protein>
<dbReference type="Gene3D" id="3.30.590.10">
    <property type="entry name" value="Glutamine synthetase/guanido kinase, catalytic domain"/>
    <property type="match status" value="1"/>
</dbReference>
<evidence type="ECO:0000259" key="5">
    <source>
        <dbReference type="PROSITE" id="PS51987"/>
    </source>
</evidence>
<dbReference type="AlphaFoldDB" id="A0A3D9HKD0"/>
<dbReference type="InterPro" id="IPR036651">
    <property type="entry name" value="Gln_synt_N_sf"/>
</dbReference>
<dbReference type="GO" id="GO:0006598">
    <property type="term" value="P:polyamine catabolic process"/>
    <property type="evidence" value="ECO:0007669"/>
    <property type="project" value="TreeGrafter"/>
</dbReference>
<gene>
    <name evidence="6" type="ORF">DFP90_105297</name>
</gene>
<evidence type="ECO:0000256" key="1">
    <source>
        <dbReference type="ARBA" id="ARBA00001946"/>
    </source>
</evidence>
<dbReference type="SUPFAM" id="SSF54368">
    <property type="entry name" value="Glutamine synthetase, N-terminal domain"/>
    <property type="match status" value="1"/>
</dbReference>
<dbReference type="Proteomes" id="UP000256845">
    <property type="component" value="Unassembled WGS sequence"/>
</dbReference>
<accession>A0A3D9HKD0</accession>
<dbReference type="InterPro" id="IPR008146">
    <property type="entry name" value="Gln_synth_cat_dom"/>
</dbReference>
<organism evidence="6 7">
    <name type="scientific">Aestuariispira insulae</name>
    <dbReference type="NCBI Taxonomy" id="1461337"/>
    <lineage>
        <taxon>Bacteria</taxon>
        <taxon>Pseudomonadati</taxon>
        <taxon>Pseudomonadota</taxon>
        <taxon>Alphaproteobacteria</taxon>
        <taxon>Rhodospirillales</taxon>
        <taxon>Kiloniellaceae</taxon>
        <taxon>Aestuariispira</taxon>
    </lineage>
</organism>
<feature type="domain" description="GS catalytic" evidence="5">
    <location>
        <begin position="113"/>
        <end position="447"/>
    </location>
</feature>
<evidence type="ECO:0000256" key="4">
    <source>
        <dbReference type="RuleBase" id="RU000384"/>
    </source>
</evidence>
<dbReference type="EMBL" id="QRDW01000005">
    <property type="protein sequence ID" value="RED49924.1"/>
    <property type="molecule type" value="Genomic_DNA"/>
</dbReference>
<reference evidence="6 7" key="1">
    <citation type="submission" date="2018-07" db="EMBL/GenBank/DDBJ databases">
        <title>Genomic Encyclopedia of Type Strains, Phase III (KMG-III): the genomes of soil and plant-associated and newly described type strains.</title>
        <authorList>
            <person name="Whitman W."/>
        </authorList>
    </citation>
    <scope>NUCLEOTIDE SEQUENCE [LARGE SCALE GENOMIC DNA]</scope>
    <source>
        <strain evidence="6 7">CECT 8488</strain>
    </source>
</reference>
<comment type="similarity">
    <text evidence="3 4">Belongs to the glutamine synthetase family.</text>
</comment>
<evidence type="ECO:0000256" key="3">
    <source>
        <dbReference type="PROSITE-ProRule" id="PRU01331"/>
    </source>
</evidence>